<evidence type="ECO:0000313" key="2">
    <source>
        <dbReference type="EMBL" id="JAG91845.1"/>
    </source>
</evidence>
<dbReference type="AlphaFoldDB" id="A0A0C9R4B8"/>
<protein>
    <submittedName>
        <fullName evidence="2">Putative toxin-like peptide</fullName>
    </submittedName>
</protein>
<evidence type="ECO:0000256" key="1">
    <source>
        <dbReference type="SAM" id="SignalP"/>
    </source>
</evidence>
<sequence>MHLASLLFGANLLIFTAVISHSAAEEDEDGEVIDWGSSGCVEDGDCLEGECCVKKENGETDCERLRGIGEPCSQPAENKTLPERCPCKEGFSCSDKSDGVVICERPKYQHF</sequence>
<feature type="signal peptide" evidence="1">
    <location>
        <begin position="1"/>
        <end position="24"/>
    </location>
</feature>
<proteinExistence type="evidence at transcript level"/>
<keyword evidence="1" id="KW-0732">Signal</keyword>
<feature type="chain" id="PRO_5002218593" evidence="1">
    <location>
        <begin position="25"/>
        <end position="111"/>
    </location>
</feature>
<organism evidence="2">
    <name type="scientific">Amblyomma americanum</name>
    <name type="common">Lone star tick</name>
    <dbReference type="NCBI Taxonomy" id="6943"/>
    <lineage>
        <taxon>Eukaryota</taxon>
        <taxon>Metazoa</taxon>
        <taxon>Ecdysozoa</taxon>
        <taxon>Arthropoda</taxon>
        <taxon>Chelicerata</taxon>
        <taxon>Arachnida</taxon>
        <taxon>Acari</taxon>
        <taxon>Parasitiformes</taxon>
        <taxon>Ixodida</taxon>
        <taxon>Ixodoidea</taxon>
        <taxon>Ixodidae</taxon>
        <taxon>Amblyomminae</taxon>
        <taxon>Amblyomma</taxon>
    </lineage>
</organism>
<dbReference type="EMBL" id="GBZX01000895">
    <property type="protein sequence ID" value="JAG91845.1"/>
    <property type="molecule type" value="mRNA"/>
</dbReference>
<dbReference type="Gene3D" id="2.10.80.10">
    <property type="entry name" value="Lipase, subunit A"/>
    <property type="match status" value="1"/>
</dbReference>
<accession>A0A0C9R4B8</accession>
<name>A0A0C9R4B8_AMBAM</name>
<reference evidence="2" key="1">
    <citation type="journal article" date="2015" name="PLoS ONE">
        <title>An Insight into the Sialome of the Lone Star Tick, Amblyomma americanum, with a Glimpse on Its Time Dependent Gene Expression.</title>
        <authorList>
            <person name="Karim S."/>
            <person name="Ribeiro J.M."/>
        </authorList>
    </citation>
    <scope>NUCLEOTIDE SEQUENCE</scope>
    <source>
        <tissue evidence="2">Salivary gland</tissue>
    </source>
</reference>